<comment type="caution">
    <text evidence="1">The sequence shown here is derived from an EMBL/GenBank/DDBJ whole genome shotgun (WGS) entry which is preliminary data.</text>
</comment>
<sequence>MSEHLQREWNAVWCDEYLKWICGFANAEDGVLVIDCSDAGESVSVANAARLRQQSAVKKHELAEQLALRADGIKYHLNNLRTVGVIRHVCLTQSGRREVLK</sequence>
<accession>A0ABS0VAT4</accession>
<evidence type="ECO:0008006" key="3">
    <source>
        <dbReference type="Google" id="ProtNLM"/>
    </source>
</evidence>
<name>A0ABS0VAT4_PSEVE</name>
<dbReference type="RefSeq" id="WP_198717783.1">
    <property type="nucleotide sequence ID" value="NZ_JAEILD010000026.1"/>
</dbReference>
<evidence type="ECO:0000313" key="2">
    <source>
        <dbReference type="Proteomes" id="UP000614123"/>
    </source>
</evidence>
<dbReference type="Proteomes" id="UP000614123">
    <property type="component" value="Unassembled WGS sequence"/>
</dbReference>
<keyword evidence="2" id="KW-1185">Reference proteome</keyword>
<protein>
    <recommendedName>
        <fullName evidence="3">ArsR family transcriptional regulator</fullName>
    </recommendedName>
</protein>
<gene>
    <name evidence="1" type="ORF">YA0849_06235</name>
</gene>
<proteinExistence type="predicted"/>
<evidence type="ECO:0000313" key="1">
    <source>
        <dbReference type="EMBL" id="MBI6648609.1"/>
    </source>
</evidence>
<organism evidence="1 2">
    <name type="scientific">Pseudomonas veronii</name>
    <dbReference type="NCBI Taxonomy" id="76761"/>
    <lineage>
        <taxon>Bacteria</taxon>
        <taxon>Pseudomonadati</taxon>
        <taxon>Pseudomonadota</taxon>
        <taxon>Gammaproteobacteria</taxon>
        <taxon>Pseudomonadales</taxon>
        <taxon>Pseudomonadaceae</taxon>
        <taxon>Pseudomonas</taxon>
    </lineage>
</organism>
<reference evidence="1 2" key="1">
    <citation type="submission" date="2020-12" db="EMBL/GenBank/DDBJ databases">
        <title>Comparative genomic insights into the epidemiology and virulence of plant pathogenic Pseudomonads from Turkey.</title>
        <authorList>
            <person name="Dillon M."/>
            <person name="Ruiz-Bedoya T."/>
            <person name="Bendalovic-Torma C."/>
            <person name="Guttman K.M."/>
            <person name="Kwak H."/>
            <person name="Middleton M.A."/>
            <person name="Wang P.W."/>
            <person name="Horuz S."/>
            <person name="Aysan Y."/>
            <person name="Guttman D.S."/>
        </authorList>
    </citation>
    <scope>NUCLEOTIDE SEQUENCE [LARGE SCALE GENOMIC DNA]</scope>
    <source>
        <strain evidence="1 2">S4_EA_3a</strain>
    </source>
</reference>
<dbReference type="EMBL" id="JAEILD010000026">
    <property type="protein sequence ID" value="MBI6648609.1"/>
    <property type="molecule type" value="Genomic_DNA"/>
</dbReference>